<dbReference type="EMBL" id="MSPT01000002">
    <property type="protein sequence ID" value="ONK29127.1"/>
    <property type="molecule type" value="Genomic_DNA"/>
</dbReference>
<evidence type="ECO:0000313" key="10">
    <source>
        <dbReference type="Proteomes" id="UP000188600"/>
    </source>
</evidence>
<feature type="transmembrane region" description="Helical" evidence="6">
    <location>
        <begin position="360"/>
        <end position="379"/>
    </location>
</feature>
<keyword evidence="4 6" id="KW-1133">Transmembrane helix</keyword>
<evidence type="ECO:0000256" key="5">
    <source>
        <dbReference type="ARBA" id="ARBA00023136"/>
    </source>
</evidence>
<keyword evidence="2" id="KW-1003">Cell membrane</keyword>
<dbReference type="InterPro" id="IPR013525">
    <property type="entry name" value="ABC2_TM"/>
</dbReference>
<dbReference type="Pfam" id="PF12698">
    <property type="entry name" value="ABC2_membrane_3"/>
    <property type="match status" value="1"/>
</dbReference>
<dbReference type="GO" id="GO:0140359">
    <property type="term" value="F:ABC-type transporter activity"/>
    <property type="evidence" value="ECO:0007669"/>
    <property type="project" value="InterPro"/>
</dbReference>
<feature type="transmembrane region" description="Helical" evidence="6">
    <location>
        <begin position="305"/>
        <end position="324"/>
    </location>
</feature>
<dbReference type="Proteomes" id="UP000188946">
    <property type="component" value="Unassembled WGS sequence"/>
</dbReference>
<dbReference type="RefSeq" id="WP_076995506.1">
    <property type="nucleotide sequence ID" value="NZ_MSPR01000003.1"/>
</dbReference>
<evidence type="ECO:0000256" key="3">
    <source>
        <dbReference type="ARBA" id="ARBA00022692"/>
    </source>
</evidence>
<name>A0AB36JTK6_9STRE</name>
<protein>
    <recommendedName>
        <fullName evidence="7">ABC-2 type transporter transmembrane domain-containing protein</fullName>
    </recommendedName>
</protein>
<dbReference type="GO" id="GO:0005886">
    <property type="term" value="C:plasma membrane"/>
    <property type="evidence" value="ECO:0007669"/>
    <property type="project" value="UniProtKB-SubCell"/>
</dbReference>
<keyword evidence="11" id="KW-1185">Reference proteome</keyword>
<dbReference type="AlphaFoldDB" id="A0AB36JTK6"/>
<feature type="transmembrane region" description="Helical" evidence="6">
    <location>
        <begin position="171"/>
        <end position="189"/>
    </location>
</feature>
<feature type="transmembrane region" description="Helical" evidence="6">
    <location>
        <begin position="272"/>
        <end position="296"/>
    </location>
</feature>
<keyword evidence="5 6" id="KW-0472">Membrane</keyword>
<accession>A0AB36JTK6</accession>
<gene>
    <name evidence="9" type="ORF">BVE84_02465</name>
    <name evidence="8" type="ORF">BVE86_01155</name>
</gene>
<comment type="subcellular location">
    <subcellularLocation>
        <location evidence="1">Cell membrane</location>
        <topology evidence="1">Multi-pass membrane protein</topology>
    </subcellularLocation>
</comment>
<reference evidence="10 11" key="1">
    <citation type="submission" date="2016-12" db="EMBL/GenBank/DDBJ databases">
        <authorList>
            <person name="Gulvik C.A."/>
        </authorList>
    </citation>
    <scope>NUCLEOTIDE SEQUENCE [LARGE SCALE GENOMIC DNA]</scope>
    <source>
        <strain evidence="9 11">12-5202</strain>
        <strain evidence="8 10">12-5291</strain>
    </source>
</reference>
<proteinExistence type="predicted"/>
<dbReference type="PANTHER" id="PTHR30294">
    <property type="entry name" value="MEMBRANE COMPONENT OF ABC TRANSPORTER YHHJ-RELATED"/>
    <property type="match status" value="1"/>
</dbReference>
<dbReference type="Proteomes" id="UP000188600">
    <property type="component" value="Unassembled WGS sequence"/>
</dbReference>
<feature type="transmembrane region" description="Helical" evidence="6">
    <location>
        <begin position="222"/>
        <end position="246"/>
    </location>
</feature>
<feature type="domain" description="ABC-2 type transporter transmembrane" evidence="7">
    <location>
        <begin position="19"/>
        <end position="376"/>
    </location>
</feature>
<dbReference type="EMBL" id="MSPR01000003">
    <property type="protein sequence ID" value="ONK30610.1"/>
    <property type="molecule type" value="Genomic_DNA"/>
</dbReference>
<keyword evidence="3 6" id="KW-0812">Transmembrane</keyword>
<organism evidence="8 10">
    <name type="scientific">Streptococcus azizii</name>
    <dbReference type="NCBI Taxonomy" id="1579424"/>
    <lineage>
        <taxon>Bacteria</taxon>
        <taxon>Bacillati</taxon>
        <taxon>Bacillota</taxon>
        <taxon>Bacilli</taxon>
        <taxon>Lactobacillales</taxon>
        <taxon>Streptococcaceae</taxon>
        <taxon>Streptococcus</taxon>
    </lineage>
</organism>
<evidence type="ECO:0000256" key="6">
    <source>
        <dbReference type="SAM" id="Phobius"/>
    </source>
</evidence>
<evidence type="ECO:0000256" key="2">
    <source>
        <dbReference type="ARBA" id="ARBA00022475"/>
    </source>
</evidence>
<evidence type="ECO:0000313" key="8">
    <source>
        <dbReference type="EMBL" id="ONK29127.1"/>
    </source>
</evidence>
<comment type="caution">
    <text evidence="8">The sequence shown here is derived from an EMBL/GenBank/DDBJ whole genome shotgun (WGS) entry which is preliminary data.</text>
</comment>
<evidence type="ECO:0000313" key="11">
    <source>
        <dbReference type="Proteomes" id="UP000188946"/>
    </source>
</evidence>
<dbReference type="PANTHER" id="PTHR30294:SF29">
    <property type="entry name" value="MULTIDRUG ABC TRANSPORTER PERMEASE YBHS-RELATED"/>
    <property type="match status" value="1"/>
</dbReference>
<sequence>MKQLYIVIKETYFRHVKSWSFVFMVLSPFLFLGISIGSGVLVGMSQSSSDPLPVVTASPEVQGALGEGQAQYSFAYQDERTAQKAVEAGEIDAYLVVEVKEHQVHAGYRGKESMDSFAKKDVVDRLNKLQVALSQETAKLSEEQKEILSREILYDEVIEKDTELLQSLQSGLVFILSLALYMLLIVYAATTAQDVANEKGTKIMEVIFSSVRASNYFYGRMLGIMAVVFTHISIYVVGFLLAYFVASQFPLVQIFLEQYQEALTLLFQPSTVYILFFMLFGLVFYIVLSAACGALVTRVEDANKAVQPVIILVVVAMMVSVTLGVKGENIWLTIGSYIPFFSPFFMPIRLIHAEASYLEGFLSLGILLATTAGSIWYIGKIYSSLILQTDDAGIWKNFQRAIKYK</sequence>
<evidence type="ECO:0000256" key="4">
    <source>
        <dbReference type="ARBA" id="ARBA00022989"/>
    </source>
</evidence>
<dbReference type="InterPro" id="IPR051449">
    <property type="entry name" value="ABC-2_transporter_component"/>
</dbReference>
<evidence type="ECO:0000313" key="9">
    <source>
        <dbReference type="EMBL" id="ONK30610.1"/>
    </source>
</evidence>
<evidence type="ECO:0000256" key="1">
    <source>
        <dbReference type="ARBA" id="ARBA00004651"/>
    </source>
</evidence>
<feature type="transmembrane region" description="Helical" evidence="6">
    <location>
        <begin position="21"/>
        <end position="44"/>
    </location>
</feature>
<feature type="transmembrane region" description="Helical" evidence="6">
    <location>
        <begin position="330"/>
        <end position="348"/>
    </location>
</feature>
<evidence type="ECO:0000259" key="7">
    <source>
        <dbReference type="Pfam" id="PF12698"/>
    </source>
</evidence>